<dbReference type="AlphaFoldDB" id="A0A5C4X340"/>
<evidence type="ECO:0000256" key="5">
    <source>
        <dbReference type="ARBA" id="ARBA00022679"/>
    </source>
</evidence>
<dbReference type="CDD" id="cd00830">
    <property type="entry name" value="KAS_III"/>
    <property type="match status" value="1"/>
</dbReference>
<organism evidence="12 13">
    <name type="scientific">Brevibacterium sediminis</name>
    <dbReference type="NCBI Taxonomy" id="1857024"/>
    <lineage>
        <taxon>Bacteria</taxon>
        <taxon>Bacillati</taxon>
        <taxon>Actinomycetota</taxon>
        <taxon>Actinomycetes</taxon>
        <taxon>Micrococcales</taxon>
        <taxon>Brevibacteriaceae</taxon>
        <taxon>Brevibacterium</taxon>
    </lineage>
</organism>
<keyword evidence="7" id="KW-0443">Lipid metabolism</keyword>
<evidence type="ECO:0000256" key="4">
    <source>
        <dbReference type="ARBA" id="ARBA00022516"/>
    </source>
</evidence>
<evidence type="ECO:0000256" key="1">
    <source>
        <dbReference type="ARBA" id="ARBA00005189"/>
    </source>
</evidence>
<dbReference type="Gene3D" id="3.40.47.10">
    <property type="match status" value="1"/>
</dbReference>
<evidence type="ECO:0000256" key="3">
    <source>
        <dbReference type="ARBA" id="ARBA00022490"/>
    </source>
</evidence>
<gene>
    <name evidence="12" type="primary">fabH</name>
    <name evidence="12" type="ORF">FHQ09_06385</name>
</gene>
<dbReference type="NCBIfam" id="TIGR00747">
    <property type="entry name" value="fabH"/>
    <property type="match status" value="1"/>
</dbReference>
<evidence type="ECO:0000256" key="2">
    <source>
        <dbReference type="ARBA" id="ARBA00008642"/>
    </source>
</evidence>
<evidence type="ECO:0000256" key="6">
    <source>
        <dbReference type="ARBA" id="ARBA00022832"/>
    </source>
</evidence>
<dbReference type="GO" id="GO:0044550">
    <property type="term" value="P:secondary metabolite biosynthetic process"/>
    <property type="evidence" value="ECO:0007669"/>
    <property type="project" value="TreeGrafter"/>
</dbReference>
<dbReference type="PANTHER" id="PTHR34069">
    <property type="entry name" value="3-OXOACYL-[ACYL-CARRIER-PROTEIN] SYNTHASE 3"/>
    <property type="match status" value="1"/>
</dbReference>
<dbReference type="Proteomes" id="UP000314223">
    <property type="component" value="Unassembled WGS sequence"/>
</dbReference>
<feature type="domain" description="Beta-ketoacyl-[acyl-carrier-protein] synthase III C-terminal" evidence="10">
    <location>
        <begin position="224"/>
        <end position="310"/>
    </location>
</feature>
<evidence type="ECO:0000313" key="13">
    <source>
        <dbReference type="Proteomes" id="UP000314223"/>
    </source>
</evidence>
<dbReference type="EC" id="2.3.1.180" evidence="12"/>
<dbReference type="InterPro" id="IPR004655">
    <property type="entry name" value="FabH"/>
</dbReference>
<reference evidence="12 13" key="1">
    <citation type="submission" date="2019-06" db="EMBL/GenBank/DDBJ databases">
        <authorList>
            <person name="Mardanova A.M."/>
            <person name="Pudova D.S."/>
            <person name="Shagimardanova E.I."/>
            <person name="Gogoleva N.E."/>
            <person name="Lutfullin M.T."/>
            <person name="Hadieva G.F."/>
            <person name="Sharipova M.R."/>
        </authorList>
    </citation>
    <scope>NUCLEOTIDE SEQUENCE [LARGE SCALE GENOMIC DNA]</scope>
    <source>
        <strain evidence="12 13">MG-1</strain>
    </source>
</reference>
<keyword evidence="4" id="KW-0444">Lipid biosynthesis</keyword>
<name>A0A5C4X340_9MICO</name>
<evidence type="ECO:0000313" key="12">
    <source>
        <dbReference type="EMBL" id="TNM55864.1"/>
    </source>
</evidence>
<dbReference type="PANTHER" id="PTHR34069:SF2">
    <property type="entry name" value="BETA-KETOACYL-[ACYL-CARRIER-PROTEIN] SYNTHASE III"/>
    <property type="match status" value="1"/>
</dbReference>
<dbReference type="EMBL" id="VDMQ01000003">
    <property type="protein sequence ID" value="TNM55864.1"/>
    <property type="molecule type" value="Genomic_DNA"/>
</dbReference>
<protein>
    <submittedName>
        <fullName evidence="12">Beta-ketoacyl-ACP synthase III</fullName>
        <ecNumber evidence="12">2.3.1.180</ecNumber>
    </submittedName>
</protein>
<proteinExistence type="inferred from homology"/>
<dbReference type="GO" id="GO:0006633">
    <property type="term" value="P:fatty acid biosynthetic process"/>
    <property type="evidence" value="ECO:0007669"/>
    <property type="project" value="UniProtKB-KW"/>
</dbReference>
<dbReference type="NCBIfam" id="NF006829">
    <property type="entry name" value="PRK09352.1"/>
    <property type="match status" value="1"/>
</dbReference>
<evidence type="ECO:0000256" key="8">
    <source>
        <dbReference type="ARBA" id="ARBA00023160"/>
    </source>
</evidence>
<keyword evidence="8" id="KW-0275">Fatty acid biosynthesis</keyword>
<keyword evidence="9 12" id="KW-0012">Acyltransferase</keyword>
<comment type="caution">
    <text evidence="12">The sequence shown here is derived from an EMBL/GenBank/DDBJ whole genome shotgun (WGS) entry which is preliminary data.</text>
</comment>
<feature type="domain" description="Beta-ketoacyl-[acyl-carrier-protein] synthase III N-terminal" evidence="11">
    <location>
        <begin position="107"/>
        <end position="184"/>
    </location>
</feature>
<keyword evidence="5 12" id="KW-0808">Transferase</keyword>
<dbReference type="GO" id="GO:0004315">
    <property type="term" value="F:3-oxoacyl-[acyl-carrier-protein] synthase activity"/>
    <property type="evidence" value="ECO:0007669"/>
    <property type="project" value="InterPro"/>
</dbReference>
<dbReference type="InterPro" id="IPR013747">
    <property type="entry name" value="ACP_syn_III_C"/>
</dbReference>
<evidence type="ECO:0000256" key="7">
    <source>
        <dbReference type="ARBA" id="ARBA00023098"/>
    </source>
</evidence>
<accession>A0A5C4X340</accession>
<evidence type="ECO:0000259" key="10">
    <source>
        <dbReference type="Pfam" id="PF08541"/>
    </source>
</evidence>
<dbReference type="RefSeq" id="WP_139468003.1">
    <property type="nucleotide sequence ID" value="NZ_VDMQ01000003.1"/>
</dbReference>
<dbReference type="GO" id="GO:0033818">
    <property type="term" value="F:beta-ketoacyl-acyl-carrier-protein synthase III activity"/>
    <property type="evidence" value="ECO:0007669"/>
    <property type="project" value="UniProtKB-EC"/>
</dbReference>
<keyword evidence="6" id="KW-0276">Fatty acid metabolism</keyword>
<dbReference type="SUPFAM" id="SSF53901">
    <property type="entry name" value="Thiolase-like"/>
    <property type="match status" value="1"/>
</dbReference>
<evidence type="ECO:0000259" key="11">
    <source>
        <dbReference type="Pfam" id="PF08545"/>
    </source>
</evidence>
<dbReference type="InterPro" id="IPR013751">
    <property type="entry name" value="ACP_syn_III_N"/>
</dbReference>
<comment type="similarity">
    <text evidence="2">Belongs to the thiolase-like superfamily. FabH family.</text>
</comment>
<keyword evidence="3" id="KW-0963">Cytoplasm</keyword>
<sequence length="313" mass="32810">MPFSTITGTGFHQPERVVTNDDLAKLVKTDDAWIRRRTGIRTRRIAAADEQVSDLAAPAAHMAMRSAGLPSDAISLVIVATCSARDRCPSTAAEVAGRLGLTNAVCFDINNACAGFSTALNLAENSIRTDQSRHALVIGAEKMSDVTDWSDRSSCILLGDGAGAVIVSAGDRQGIHPAEWGTDPSLRDNVTIRGSWEADFTQNGASVFRWATSTMASTAREAVARAGLDIENIGAFIAHQANLRIIEPIVDDVGLGHALIARDVVESGNTSAASIPLALSKLSHSGELPAGVPTLLLSFGGGLSWSSQVILSP</sequence>
<comment type="pathway">
    <text evidence="1">Lipid metabolism.</text>
</comment>
<dbReference type="Pfam" id="PF08541">
    <property type="entry name" value="ACP_syn_III_C"/>
    <property type="match status" value="1"/>
</dbReference>
<dbReference type="InterPro" id="IPR016039">
    <property type="entry name" value="Thiolase-like"/>
</dbReference>
<evidence type="ECO:0000256" key="9">
    <source>
        <dbReference type="ARBA" id="ARBA00023315"/>
    </source>
</evidence>
<dbReference type="Pfam" id="PF08545">
    <property type="entry name" value="ACP_syn_III"/>
    <property type="match status" value="1"/>
</dbReference>